<evidence type="ECO:0000313" key="2">
    <source>
        <dbReference type="Proteomes" id="UP000626220"/>
    </source>
</evidence>
<name>A0A8J3M9S4_9RHOB</name>
<sequence>MKVAKQLAILAVAIAVLAGAYLLSPLAGPPAPLLSSATAYAMPGTPGAVMVAIQIENRGGPDRLVAVRSDAAQSAAIVGGTAPEGLPIPAGSTPSLSADGAHVELSGIDGALDEGRMLPLTLVFETAGEVSTRARISTPAPGDHAAHGMDNKLDLGPVEVAPKVVMDLRPDGEGWIITLDSGAFKLTAQGVDGQNVPGQGHAHLYLGGLKLQRMYGTTAHVGALPKGQHILRVVLNSHDHRALYAGGEPVGAIALIDVR</sequence>
<protein>
    <recommendedName>
        <fullName evidence="3">Copper chaperone PCu(A)C</fullName>
    </recommendedName>
</protein>
<dbReference type="InterPro" id="IPR007410">
    <property type="entry name" value="LpqE-like"/>
</dbReference>
<gene>
    <name evidence="1" type="ORF">GCM10017056_23850</name>
</gene>
<dbReference type="Gene3D" id="2.60.40.1890">
    <property type="entry name" value="PCu(A)C copper chaperone"/>
    <property type="match status" value="1"/>
</dbReference>
<dbReference type="InterPro" id="IPR036182">
    <property type="entry name" value="PCuAC_sf"/>
</dbReference>
<accession>A0A8J3M9S4</accession>
<dbReference type="PANTHER" id="PTHR36302:SF1">
    <property type="entry name" value="COPPER CHAPERONE PCU(A)C"/>
    <property type="match status" value="1"/>
</dbReference>
<evidence type="ECO:0008006" key="3">
    <source>
        <dbReference type="Google" id="ProtNLM"/>
    </source>
</evidence>
<comment type="caution">
    <text evidence="1">The sequence shown here is derived from an EMBL/GenBank/DDBJ whole genome shotgun (WGS) entry which is preliminary data.</text>
</comment>
<dbReference type="Pfam" id="PF04314">
    <property type="entry name" value="PCuAC"/>
    <property type="match status" value="1"/>
</dbReference>
<dbReference type="InterPro" id="IPR058248">
    <property type="entry name" value="Lxx211020-like"/>
</dbReference>
<dbReference type="PANTHER" id="PTHR36302">
    <property type="entry name" value="BLR7088 PROTEIN"/>
    <property type="match status" value="1"/>
</dbReference>
<reference evidence="1" key="1">
    <citation type="journal article" date="2014" name="Int. J. Syst. Evol. Microbiol.">
        <title>Complete genome sequence of Corynebacterium casei LMG S-19264T (=DSM 44701T), isolated from a smear-ripened cheese.</title>
        <authorList>
            <consortium name="US DOE Joint Genome Institute (JGI-PGF)"/>
            <person name="Walter F."/>
            <person name="Albersmeier A."/>
            <person name="Kalinowski J."/>
            <person name="Ruckert C."/>
        </authorList>
    </citation>
    <scope>NUCLEOTIDE SEQUENCE</scope>
    <source>
        <strain evidence="1">KCTC 42650</strain>
    </source>
</reference>
<proteinExistence type="predicted"/>
<evidence type="ECO:0000313" key="1">
    <source>
        <dbReference type="EMBL" id="GHF51379.1"/>
    </source>
</evidence>
<dbReference type="Proteomes" id="UP000626220">
    <property type="component" value="Unassembled WGS sequence"/>
</dbReference>
<dbReference type="AlphaFoldDB" id="A0A8J3M9S4"/>
<dbReference type="EMBL" id="BNCJ01000005">
    <property type="protein sequence ID" value="GHF51379.1"/>
    <property type="molecule type" value="Genomic_DNA"/>
</dbReference>
<dbReference type="SUPFAM" id="SSF110087">
    <property type="entry name" value="DR1885-like metal-binding protein"/>
    <property type="match status" value="1"/>
</dbReference>
<keyword evidence="2" id="KW-1185">Reference proteome</keyword>
<dbReference type="RefSeq" id="WP_189680310.1">
    <property type="nucleotide sequence ID" value="NZ_BNCJ01000005.1"/>
</dbReference>
<organism evidence="1 2">
    <name type="scientific">Seohaeicola zhoushanensis</name>
    <dbReference type="NCBI Taxonomy" id="1569283"/>
    <lineage>
        <taxon>Bacteria</taxon>
        <taxon>Pseudomonadati</taxon>
        <taxon>Pseudomonadota</taxon>
        <taxon>Alphaproteobacteria</taxon>
        <taxon>Rhodobacterales</taxon>
        <taxon>Roseobacteraceae</taxon>
        <taxon>Seohaeicola</taxon>
    </lineage>
</organism>
<reference evidence="1" key="2">
    <citation type="submission" date="2020-09" db="EMBL/GenBank/DDBJ databases">
        <authorList>
            <person name="Sun Q."/>
            <person name="Kim S."/>
        </authorList>
    </citation>
    <scope>NUCLEOTIDE SEQUENCE</scope>
    <source>
        <strain evidence="1">KCTC 42650</strain>
    </source>
</reference>